<gene>
    <name evidence="1" type="ORF">OCTVUL_1B020956</name>
</gene>
<dbReference type="Proteomes" id="UP001162480">
    <property type="component" value="Chromosome 7"/>
</dbReference>
<evidence type="ECO:0000313" key="2">
    <source>
        <dbReference type="Proteomes" id="UP001162480"/>
    </source>
</evidence>
<organism evidence="1 2">
    <name type="scientific">Octopus vulgaris</name>
    <name type="common">Common octopus</name>
    <dbReference type="NCBI Taxonomy" id="6645"/>
    <lineage>
        <taxon>Eukaryota</taxon>
        <taxon>Metazoa</taxon>
        <taxon>Spiralia</taxon>
        <taxon>Lophotrochozoa</taxon>
        <taxon>Mollusca</taxon>
        <taxon>Cephalopoda</taxon>
        <taxon>Coleoidea</taxon>
        <taxon>Octopodiformes</taxon>
        <taxon>Octopoda</taxon>
        <taxon>Incirrata</taxon>
        <taxon>Octopodidae</taxon>
        <taxon>Octopus</taxon>
    </lineage>
</organism>
<accession>A0AA36B1B7</accession>
<dbReference type="AlphaFoldDB" id="A0AA36B1B7"/>
<name>A0AA36B1B7_OCTVU</name>
<proteinExistence type="predicted"/>
<sequence>MYFALTCVRGPFDQPPHFDEISPVLDTDVSNIATNAELLHVSNPIHEIPSYYFLSDVPDPEDEVFPSTEDYNNLEKRIQQTRGSRMKYQTYQTYKYCTAEAYCISNSQNADFICMSAPTPFVFHYAANIDRFPDVSSVRRLIFPINSRIIADTRWRAF</sequence>
<reference evidence="1" key="1">
    <citation type="submission" date="2023-08" db="EMBL/GenBank/DDBJ databases">
        <authorList>
            <person name="Alioto T."/>
            <person name="Alioto T."/>
            <person name="Gomez Garrido J."/>
        </authorList>
    </citation>
    <scope>NUCLEOTIDE SEQUENCE</scope>
</reference>
<dbReference type="EMBL" id="OX597820">
    <property type="protein sequence ID" value="CAI9726130.1"/>
    <property type="molecule type" value="Genomic_DNA"/>
</dbReference>
<keyword evidence="2" id="KW-1185">Reference proteome</keyword>
<protein>
    <submittedName>
        <fullName evidence="1">Uncharacterized protein</fullName>
    </submittedName>
</protein>
<evidence type="ECO:0000313" key="1">
    <source>
        <dbReference type="EMBL" id="CAI9726130.1"/>
    </source>
</evidence>